<feature type="domain" description="Ribosomal RNA small subunit methyltransferase E methyltransferase" evidence="1">
    <location>
        <begin position="2"/>
        <end position="98"/>
    </location>
</feature>
<dbReference type="Pfam" id="PF04452">
    <property type="entry name" value="Methyltrans_RNA"/>
    <property type="match status" value="1"/>
</dbReference>
<name>A0A812LBJ8_9DINO</name>
<dbReference type="Gene3D" id="3.40.1280.10">
    <property type="match status" value="1"/>
</dbReference>
<organism evidence="2 3">
    <name type="scientific">Symbiodinium natans</name>
    <dbReference type="NCBI Taxonomy" id="878477"/>
    <lineage>
        <taxon>Eukaryota</taxon>
        <taxon>Sar</taxon>
        <taxon>Alveolata</taxon>
        <taxon>Dinophyceae</taxon>
        <taxon>Suessiales</taxon>
        <taxon>Symbiodiniaceae</taxon>
        <taxon>Symbiodinium</taxon>
    </lineage>
</organism>
<dbReference type="InterPro" id="IPR029026">
    <property type="entry name" value="tRNA_m1G_MTases_N"/>
</dbReference>
<gene>
    <name evidence="2" type="ORF">SNAT2548_LOCUS10577</name>
</gene>
<dbReference type="EMBL" id="CAJNDS010000879">
    <property type="protein sequence ID" value="CAE7239045.1"/>
    <property type="molecule type" value="Genomic_DNA"/>
</dbReference>
<protein>
    <recommendedName>
        <fullName evidence="1">Ribosomal RNA small subunit methyltransferase E methyltransferase domain-containing protein</fullName>
    </recommendedName>
</protein>
<dbReference type="SUPFAM" id="SSF75217">
    <property type="entry name" value="alpha/beta knot"/>
    <property type="match status" value="1"/>
</dbReference>
<sequence length="104" mass="11389">MPTLEIQANLQEALSRLDQLLPREQVPRVVGHPRGVQNLEPSTMQGRREALVAVGPEAGWSEEEPCELDLLSSAGFQSITLGQRILRTDVATATLLALTEQMLT</sequence>
<keyword evidence="3" id="KW-1185">Reference proteome</keyword>
<accession>A0A812LBJ8</accession>
<proteinExistence type="predicted"/>
<evidence type="ECO:0000313" key="2">
    <source>
        <dbReference type="EMBL" id="CAE7239045.1"/>
    </source>
</evidence>
<evidence type="ECO:0000313" key="3">
    <source>
        <dbReference type="Proteomes" id="UP000604046"/>
    </source>
</evidence>
<comment type="caution">
    <text evidence="2">The sequence shown here is derived from an EMBL/GenBank/DDBJ whole genome shotgun (WGS) entry which is preliminary data.</text>
</comment>
<dbReference type="AlphaFoldDB" id="A0A812LBJ8"/>
<reference evidence="2" key="1">
    <citation type="submission" date="2021-02" db="EMBL/GenBank/DDBJ databases">
        <authorList>
            <person name="Dougan E. K."/>
            <person name="Rhodes N."/>
            <person name="Thang M."/>
            <person name="Chan C."/>
        </authorList>
    </citation>
    <scope>NUCLEOTIDE SEQUENCE</scope>
</reference>
<evidence type="ECO:0000259" key="1">
    <source>
        <dbReference type="Pfam" id="PF04452"/>
    </source>
</evidence>
<dbReference type="OrthoDB" id="439093at2759"/>
<dbReference type="InterPro" id="IPR029028">
    <property type="entry name" value="Alpha/beta_knot_MTases"/>
</dbReference>
<dbReference type="InterPro" id="IPR046886">
    <property type="entry name" value="RsmE_MTase_dom"/>
</dbReference>
<dbReference type="Proteomes" id="UP000604046">
    <property type="component" value="Unassembled WGS sequence"/>
</dbReference>